<name>A0A8S5SSY4_9CAUD</name>
<accession>A0A8S5SSY4</accession>
<organism evidence="1">
    <name type="scientific">Myoviridae sp. ctfyA6</name>
    <dbReference type="NCBI Taxonomy" id="2827698"/>
    <lineage>
        <taxon>Viruses</taxon>
        <taxon>Duplodnaviria</taxon>
        <taxon>Heunggongvirae</taxon>
        <taxon>Uroviricota</taxon>
        <taxon>Caudoviricetes</taxon>
    </lineage>
</organism>
<protein>
    <submittedName>
        <fullName evidence="1">Uncharacterized protein</fullName>
    </submittedName>
</protein>
<proteinExistence type="predicted"/>
<sequence>MNYIRYLKYAKWGLEKEITSIKNNIENNKEYTENSYVVYHLNRLLKEYERDLNFLNKKLDNEHTFVDIL</sequence>
<reference evidence="1" key="1">
    <citation type="journal article" date="2021" name="Proc. Natl. Acad. Sci. U.S.A.">
        <title>A Catalog of Tens of Thousands of Viruses from Human Metagenomes Reveals Hidden Associations with Chronic Diseases.</title>
        <authorList>
            <person name="Tisza M.J."/>
            <person name="Buck C.B."/>
        </authorList>
    </citation>
    <scope>NUCLEOTIDE SEQUENCE</scope>
    <source>
        <strain evidence="1">CtfyA6</strain>
    </source>
</reference>
<evidence type="ECO:0000313" key="1">
    <source>
        <dbReference type="EMBL" id="DAF54056.1"/>
    </source>
</evidence>
<dbReference type="EMBL" id="BK032670">
    <property type="protein sequence ID" value="DAF54056.1"/>
    <property type="molecule type" value="Genomic_DNA"/>
</dbReference>